<organism evidence="1 2">
    <name type="scientific">Dreissena polymorpha</name>
    <name type="common">Zebra mussel</name>
    <name type="synonym">Mytilus polymorpha</name>
    <dbReference type="NCBI Taxonomy" id="45954"/>
    <lineage>
        <taxon>Eukaryota</taxon>
        <taxon>Metazoa</taxon>
        <taxon>Spiralia</taxon>
        <taxon>Lophotrochozoa</taxon>
        <taxon>Mollusca</taxon>
        <taxon>Bivalvia</taxon>
        <taxon>Autobranchia</taxon>
        <taxon>Heteroconchia</taxon>
        <taxon>Euheterodonta</taxon>
        <taxon>Imparidentia</taxon>
        <taxon>Neoheterodontei</taxon>
        <taxon>Myida</taxon>
        <taxon>Dreissenoidea</taxon>
        <taxon>Dreissenidae</taxon>
        <taxon>Dreissena</taxon>
    </lineage>
</organism>
<sequence length="72" mass="7723">MSSANLKLKDVSAVGDGGVVLSEGFLHYLLKKNVKQDGGYQTSLTDNYCCPDEITHLPVKTNSTDDVSLGSF</sequence>
<proteinExistence type="predicted"/>
<dbReference type="Proteomes" id="UP000828390">
    <property type="component" value="Unassembled WGS sequence"/>
</dbReference>
<evidence type="ECO:0000313" key="2">
    <source>
        <dbReference type="Proteomes" id="UP000828390"/>
    </source>
</evidence>
<protein>
    <submittedName>
        <fullName evidence="1">Uncharacterized protein</fullName>
    </submittedName>
</protein>
<dbReference type="AlphaFoldDB" id="A0A9D4MM18"/>
<name>A0A9D4MM18_DREPO</name>
<gene>
    <name evidence="1" type="ORF">DPMN_001840</name>
</gene>
<keyword evidence="2" id="KW-1185">Reference proteome</keyword>
<comment type="caution">
    <text evidence="1">The sequence shown here is derived from an EMBL/GenBank/DDBJ whole genome shotgun (WGS) entry which is preliminary data.</text>
</comment>
<evidence type="ECO:0000313" key="1">
    <source>
        <dbReference type="EMBL" id="KAH3877961.1"/>
    </source>
</evidence>
<reference evidence="1" key="2">
    <citation type="submission" date="2020-11" db="EMBL/GenBank/DDBJ databases">
        <authorList>
            <person name="McCartney M.A."/>
            <person name="Auch B."/>
            <person name="Kono T."/>
            <person name="Mallez S."/>
            <person name="Becker A."/>
            <person name="Gohl D.M."/>
            <person name="Silverstein K.A.T."/>
            <person name="Koren S."/>
            <person name="Bechman K.B."/>
            <person name="Herman A."/>
            <person name="Abrahante J.E."/>
            <person name="Garbe J."/>
        </authorList>
    </citation>
    <scope>NUCLEOTIDE SEQUENCE</scope>
    <source>
        <strain evidence="1">Duluth1</strain>
        <tissue evidence="1">Whole animal</tissue>
    </source>
</reference>
<accession>A0A9D4MM18</accession>
<dbReference type="EMBL" id="JAIWYP010000001">
    <property type="protein sequence ID" value="KAH3877961.1"/>
    <property type="molecule type" value="Genomic_DNA"/>
</dbReference>
<reference evidence="1" key="1">
    <citation type="journal article" date="2019" name="bioRxiv">
        <title>The Genome of the Zebra Mussel, Dreissena polymorpha: A Resource for Invasive Species Research.</title>
        <authorList>
            <person name="McCartney M.A."/>
            <person name="Auch B."/>
            <person name="Kono T."/>
            <person name="Mallez S."/>
            <person name="Zhang Y."/>
            <person name="Obille A."/>
            <person name="Becker A."/>
            <person name="Abrahante J.E."/>
            <person name="Garbe J."/>
            <person name="Badalamenti J.P."/>
            <person name="Herman A."/>
            <person name="Mangelson H."/>
            <person name="Liachko I."/>
            <person name="Sullivan S."/>
            <person name="Sone E.D."/>
            <person name="Koren S."/>
            <person name="Silverstein K.A.T."/>
            <person name="Beckman K.B."/>
            <person name="Gohl D.M."/>
        </authorList>
    </citation>
    <scope>NUCLEOTIDE SEQUENCE</scope>
    <source>
        <strain evidence="1">Duluth1</strain>
        <tissue evidence="1">Whole animal</tissue>
    </source>
</reference>